<keyword evidence="1" id="KW-0472">Membrane</keyword>
<dbReference type="KEGG" id="run:DR864_18135"/>
<dbReference type="EMBL" id="CP030850">
    <property type="protein sequence ID" value="AXE19519.1"/>
    <property type="molecule type" value="Genomic_DNA"/>
</dbReference>
<dbReference type="PANTHER" id="PTHR36974">
    <property type="entry name" value="MEMBRANE PROTEIN-RELATED"/>
    <property type="match status" value="1"/>
</dbReference>
<keyword evidence="1" id="KW-1133">Transmembrane helix</keyword>
<feature type="transmembrane region" description="Helical" evidence="1">
    <location>
        <begin position="34"/>
        <end position="58"/>
    </location>
</feature>
<evidence type="ECO:0000313" key="3">
    <source>
        <dbReference type="Proteomes" id="UP000251993"/>
    </source>
</evidence>
<dbReference type="AlphaFoldDB" id="A0A344TLJ8"/>
<evidence type="ECO:0000256" key="1">
    <source>
        <dbReference type="SAM" id="Phobius"/>
    </source>
</evidence>
<accession>A0A344TLJ8</accession>
<keyword evidence="3" id="KW-1185">Reference proteome</keyword>
<sequence>MNNFGLYLMAALYFAAGVVHLLKPRIYLRMMPPWVPMPLAAVLVSGVLEMAFAIGLLFTATRSPSAWGIILLLIAIFPANVYMLTSSKFYRIPKILLLLRLPLQLVLIWWAYQYA</sequence>
<feature type="transmembrane region" description="Helical" evidence="1">
    <location>
        <begin position="95"/>
        <end position="112"/>
    </location>
</feature>
<gene>
    <name evidence="2" type="ORF">DR864_18135</name>
</gene>
<feature type="transmembrane region" description="Helical" evidence="1">
    <location>
        <begin position="64"/>
        <end position="83"/>
    </location>
</feature>
<organism evidence="2 3">
    <name type="scientific">Runella rosea</name>
    <dbReference type="NCBI Taxonomy" id="2259595"/>
    <lineage>
        <taxon>Bacteria</taxon>
        <taxon>Pseudomonadati</taxon>
        <taxon>Bacteroidota</taxon>
        <taxon>Cytophagia</taxon>
        <taxon>Cytophagales</taxon>
        <taxon>Spirosomataceae</taxon>
        <taxon>Runella</taxon>
    </lineage>
</organism>
<keyword evidence="1" id="KW-0812">Transmembrane</keyword>
<dbReference type="PANTHER" id="PTHR36974:SF1">
    <property type="entry name" value="DOXX FAMILY MEMBRANE PROTEIN"/>
    <property type="match status" value="1"/>
</dbReference>
<dbReference type="RefSeq" id="WP_114068290.1">
    <property type="nucleotide sequence ID" value="NZ_CP030850.1"/>
</dbReference>
<feature type="transmembrane region" description="Helical" evidence="1">
    <location>
        <begin position="6"/>
        <end position="22"/>
    </location>
</feature>
<reference evidence="2 3" key="1">
    <citation type="submission" date="2018-07" db="EMBL/GenBank/DDBJ databases">
        <title>Genome sequencing of Runella.</title>
        <authorList>
            <person name="Baek M.-G."/>
            <person name="Yi H."/>
        </authorList>
    </citation>
    <scope>NUCLEOTIDE SEQUENCE [LARGE SCALE GENOMIC DNA]</scope>
    <source>
        <strain evidence="2 3">HYN0085</strain>
    </source>
</reference>
<evidence type="ECO:0000313" key="2">
    <source>
        <dbReference type="EMBL" id="AXE19519.1"/>
    </source>
</evidence>
<dbReference type="OrthoDB" id="327939at2"/>
<protein>
    <submittedName>
        <fullName evidence="2">DoxX family protein</fullName>
    </submittedName>
</protein>
<name>A0A344TLJ8_9BACT</name>
<dbReference type="Proteomes" id="UP000251993">
    <property type="component" value="Chromosome"/>
</dbReference>
<proteinExistence type="predicted"/>